<evidence type="ECO:0000313" key="1">
    <source>
        <dbReference type="EMBL" id="TWT35054.1"/>
    </source>
</evidence>
<gene>
    <name evidence="1" type="ORF">KOR42_52700</name>
</gene>
<keyword evidence="2" id="KW-1185">Reference proteome</keyword>
<reference evidence="1 2" key="1">
    <citation type="submission" date="2019-02" db="EMBL/GenBank/DDBJ databases">
        <title>Deep-cultivation of Planctomycetes and their phenomic and genomic characterization uncovers novel biology.</title>
        <authorList>
            <person name="Wiegand S."/>
            <person name="Jogler M."/>
            <person name="Boedeker C."/>
            <person name="Pinto D."/>
            <person name="Vollmers J."/>
            <person name="Rivas-Marin E."/>
            <person name="Kohn T."/>
            <person name="Peeters S.H."/>
            <person name="Heuer A."/>
            <person name="Rast P."/>
            <person name="Oberbeckmann S."/>
            <person name="Bunk B."/>
            <person name="Jeske O."/>
            <person name="Meyerdierks A."/>
            <person name="Storesund J.E."/>
            <person name="Kallscheuer N."/>
            <person name="Luecker S."/>
            <person name="Lage O.M."/>
            <person name="Pohl T."/>
            <person name="Merkel B.J."/>
            <person name="Hornburger P."/>
            <person name="Mueller R.-W."/>
            <person name="Bruemmer F."/>
            <person name="Labrenz M."/>
            <person name="Spormann A.M."/>
            <person name="Op Den Camp H."/>
            <person name="Overmann J."/>
            <person name="Amann R."/>
            <person name="Jetten M.S.M."/>
            <person name="Mascher T."/>
            <person name="Medema M.H."/>
            <person name="Devos D.P."/>
            <person name="Kaster A.-K."/>
            <person name="Ovreas L."/>
            <person name="Rohde M."/>
            <person name="Galperin M.Y."/>
            <person name="Jogler C."/>
        </authorList>
    </citation>
    <scope>NUCLEOTIDE SEQUENCE [LARGE SCALE GENOMIC DNA]</scope>
    <source>
        <strain evidence="1 2">KOR42</strain>
    </source>
</reference>
<proteinExistence type="predicted"/>
<name>A0A5C5V920_9PLAN</name>
<accession>A0A5C5V920</accession>
<dbReference type="AlphaFoldDB" id="A0A5C5V920"/>
<dbReference type="Proteomes" id="UP000317243">
    <property type="component" value="Unassembled WGS sequence"/>
</dbReference>
<dbReference type="EMBL" id="SIHI01000075">
    <property type="protein sequence ID" value="TWT35054.1"/>
    <property type="molecule type" value="Genomic_DNA"/>
</dbReference>
<dbReference type="OrthoDB" id="210114at2"/>
<evidence type="ECO:0000313" key="2">
    <source>
        <dbReference type="Proteomes" id="UP000317243"/>
    </source>
</evidence>
<comment type="caution">
    <text evidence="1">The sequence shown here is derived from an EMBL/GenBank/DDBJ whole genome shotgun (WGS) entry which is preliminary data.</text>
</comment>
<organism evidence="1 2">
    <name type="scientific">Thalassoglobus neptunius</name>
    <dbReference type="NCBI Taxonomy" id="1938619"/>
    <lineage>
        <taxon>Bacteria</taxon>
        <taxon>Pseudomonadati</taxon>
        <taxon>Planctomycetota</taxon>
        <taxon>Planctomycetia</taxon>
        <taxon>Planctomycetales</taxon>
        <taxon>Planctomycetaceae</taxon>
        <taxon>Thalassoglobus</taxon>
    </lineage>
</organism>
<protein>
    <submittedName>
        <fullName evidence="1">Uncharacterized protein</fullName>
    </submittedName>
</protein>
<sequence length="363" mass="40567">MFYRLTTDGRKQSVDLRSLYAGPTSGTCWGVGGGPSLRQEAIEQINVSPAPVFSMNLAGSGLIRPDFWTSYDPTARFHRSIYLDASILKFVHRTRAMDLIPETTFKVCDAPATLFFERSREPGFAEFPTTTSTAEGAVADWQDSLIQLIDIAYQLGFRKLFLVGCEMLIAPYAALLELGGRYDVAYREKELLGDFVKRCQEAGATESELNDSPVKDQYHFDEVKPLQAAIQTDFHYFRVAQYLRLSRRNMSLAGLELVSVTPGSRLNDSFPTTTVEAAVTHIRSNVGNPAAEQTRGRYTEECSRTPLDVGPMRDFRPHFWKSDAKEDGAVGDNDQKIRQDAGGRLQHALQEIPEVIVDLNEHA</sequence>
<dbReference type="RefSeq" id="WP_146512509.1">
    <property type="nucleotide sequence ID" value="NZ_SIHI01000075.1"/>
</dbReference>